<evidence type="ECO:0000313" key="10">
    <source>
        <dbReference type="EMBL" id="KAF4463373.1"/>
    </source>
</evidence>
<feature type="transmembrane region" description="Helical" evidence="8">
    <location>
        <begin position="57"/>
        <end position="77"/>
    </location>
</feature>
<evidence type="ECO:0000313" key="11">
    <source>
        <dbReference type="Proteomes" id="UP000554235"/>
    </source>
</evidence>
<comment type="similarity">
    <text evidence="3">Belongs to the wax synthase family.</text>
</comment>
<evidence type="ECO:0000256" key="4">
    <source>
        <dbReference type="ARBA" id="ARBA00022679"/>
    </source>
</evidence>
<keyword evidence="4" id="KW-0808">Transferase</keyword>
<feature type="transmembrane region" description="Helical" evidence="8">
    <location>
        <begin position="329"/>
        <end position="355"/>
    </location>
</feature>
<proteinExistence type="inferred from homology"/>
<feature type="domain" description="Wax synthase" evidence="9">
    <location>
        <begin position="219"/>
        <end position="304"/>
    </location>
</feature>
<organism evidence="10 11">
    <name type="scientific">Fusarium albosuccineum</name>
    <dbReference type="NCBI Taxonomy" id="1237068"/>
    <lineage>
        <taxon>Eukaryota</taxon>
        <taxon>Fungi</taxon>
        <taxon>Dikarya</taxon>
        <taxon>Ascomycota</taxon>
        <taxon>Pezizomycotina</taxon>
        <taxon>Sordariomycetes</taxon>
        <taxon>Hypocreomycetidae</taxon>
        <taxon>Hypocreales</taxon>
        <taxon>Nectriaceae</taxon>
        <taxon>Fusarium</taxon>
        <taxon>Fusarium decemcellulare species complex</taxon>
    </lineage>
</organism>
<evidence type="ECO:0000256" key="5">
    <source>
        <dbReference type="ARBA" id="ARBA00022692"/>
    </source>
</evidence>
<name>A0A8H4L858_9HYPO</name>
<comment type="subcellular location">
    <subcellularLocation>
        <location evidence="1">Membrane</location>
        <topology evidence="1">Multi-pass membrane protein</topology>
    </subcellularLocation>
</comment>
<evidence type="ECO:0000256" key="8">
    <source>
        <dbReference type="SAM" id="Phobius"/>
    </source>
</evidence>
<comment type="pathway">
    <text evidence="2">Secondary metabolite biosynthesis.</text>
</comment>
<gene>
    <name evidence="10" type="ORF">FALBO_9802</name>
</gene>
<evidence type="ECO:0000256" key="3">
    <source>
        <dbReference type="ARBA" id="ARBA00007282"/>
    </source>
</evidence>
<dbReference type="InterPro" id="IPR044851">
    <property type="entry name" value="Wax_synthase"/>
</dbReference>
<keyword evidence="11" id="KW-1185">Reference proteome</keyword>
<feature type="transmembrane region" description="Helical" evidence="8">
    <location>
        <begin position="132"/>
        <end position="159"/>
    </location>
</feature>
<dbReference type="PANTHER" id="PTHR31595">
    <property type="entry name" value="LONG-CHAIN-ALCOHOL O-FATTY-ACYLTRANSFERASE 3-RELATED"/>
    <property type="match status" value="1"/>
</dbReference>
<dbReference type="GO" id="GO:0006629">
    <property type="term" value="P:lipid metabolic process"/>
    <property type="evidence" value="ECO:0007669"/>
    <property type="project" value="InterPro"/>
</dbReference>
<dbReference type="InterPro" id="IPR032805">
    <property type="entry name" value="Wax_synthase_dom"/>
</dbReference>
<evidence type="ECO:0000259" key="9">
    <source>
        <dbReference type="Pfam" id="PF13813"/>
    </source>
</evidence>
<evidence type="ECO:0000256" key="7">
    <source>
        <dbReference type="ARBA" id="ARBA00023136"/>
    </source>
</evidence>
<dbReference type="Proteomes" id="UP000554235">
    <property type="component" value="Unassembled WGS sequence"/>
</dbReference>
<keyword evidence="7 8" id="KW-0472">Membrane</keyword>
<evidence type="ECO:0000256" key="2">
    <source>
        <dbReference type="ARBA" id="ARBA00005179"/>
    </source>
</evidence>
<feature type="transmembrane region" description="Helical" evidence="8">
    <location>
        <begin position="6"/>
        <end position="25"/>
    </location>
</feature>
<dbReference type="Pfam" id="PF13813">
    <property type="entry name" value="MBOAT_2"/>
    <property type="match status" value="1"/>
</dbReference>
<reference evidence="10 11" key="1">
    <citation type="submission" date="2020-01" db="EMBL/GenBank/DDBJ databases">
        <title>Identification and distribution of gene clusters putatively required for synthesis of sphingolipid metabolism inhibitors in phylogenetically diverse species of the filamentous fungus Fusarium.</title>
        <authorList>
            <person name="Kim H.-S."/>
            <person name="Busman M."/>
            <person name="Brown D.W."/>
            <person name="Divon H."/>
            <person name="Uhlig S."/>
            <person name="Proctor R.H."/>
        </authorList>
    </citation>
    <scope>NUCLEOTIDE SEQUENCE [LARGE SCALE GENOMIC DNA]</scope>
    <source>
        <strain evidence="10 11">NRRL 20459</strain>
    </source>
</reference>
<accession>A0A8H4L858</accession>
<dbReference type="GO" id="GO:0016020">
    <property type="term" value="C:membrane"/>
    <property type="evidence" value="ECO:0007669"/>
    <property type="project" value="UniProtKB-SubCell"/>
</dbReference>
<feature type="transmembrane region" description="Helical" evidence="8">
    <location>
        <begin position="188"/>
        <end position="213"/>
    </location>
</feature>
<dbReference type="AlphaFoldDB" id="A0A8H4L858"/>
<dbReference type="OrthoDB" id="1077582at2759"/>
<dbReference type="PANTHER" id="PTHR31595:SF57">
    <property type="entry name" value="OS04G0481900 PROTEIN"/>
    <property type="match status" value="1"/>
</dbReference>
<protein>
    <recommendedName>
        <fullName evidence="9">Wax synthase domain-containing protein</fullName>
    </recommendedName>
</protein>
<sequence length="367" mass="41994">MNSKPLIPVLYYAAASLLTIASLRLRKPARVLSLGPIWLLSILSLTSSRYLTWPFGANSTFASLVVFYLPYTVKLLVIDENYVNPEFSSGPSSFVDCYRAWNNPRKLPLDSSLLDKKSSTTESRVKFTLKKVIWAIFLWTFDSFVVQAVLFEAFSYVAVSDFAPDMEWPSLSLSSQQLLLRSVMSVQWIWSAYFFLEFSHCILGLAFVSILGFDRPEEWPALFGSPLQAQSLRGFWGRFWHRVTLPTYNYYSQLICRKVFGIEPKSRLEKTVIPMLIFTMSGISHSMVGWAIGDAGLHRDILFFQMNFLGCALETVVRKTKAYRMVQELVPSLVSGILGMVWVFGFFFCITPSWMYPKIYYALNLVL</sequence>
<keyword evidence="5 8" id="KW-0812">Transmembrane</keyword>
<feature type="transmembrane region" description="Helical" evidence="8">
    <location>
        <begin position="32"/>
        <end position="51"/>
    </location>
</feature>
<comment type="caution">
    <text evidence="10">The sequence shown here is derived from an EMBL/GenBank/DDBJ whole genome shotgun (WGS) entry which is preliminary data.</text>
</comment>
<dbReference type="EMBL" id="JAADYS010001368">
    <property type="protein sequence ID" value="KAF4463373.1"/>
    <property type="molecule type" value="Genomic_DNA"/>
</dbReference>
<evidence type="ECO:0000256" key="6">
    <source>
        <dbReference type="ARBA" id="ARBA00022989"/>
    </source>
</evidence>
<evidence type="ECO:0000256" key="1">
    <source>
        <dbReference type="ARBA" id="ARBA00004141"/>
    </source>
</evidence>
<dbReference type="GO" id="GO:0008374">
    <property type="term" value="F:O-acyltransferase activity"/>
    <property type="evidence" value="ECO:0007669"/>
    <property type="project" value="InterPro"/>
</dbReference>
<keyword evidence="6 8" id="KW-1133">Transmembrane helix</keyword>